<accession>A0A6A3A546</accession>
<organism evidence="4 5">
    <name type="scientific">Hibiscus syriacus</name>
    <name type="common">Rose of Sharon</name>
    <dbReference type="NCBI Taxonomy" id="106335"/>
    <lineage>
        <taxon>Eukaryota</taxon>
        <taxon>Viridiplantae</taxon>
        <taxon>Streptophyta</taxon>
        <taxon>Embryophyta</taxon>
        <taxon>Tracheophyta</taxon>
        <taxon>Spermatophyta</taxon>
        <taxon>Magnoliopsida</taxon>
        <taxon>eudicotyledons</taxon>
        <taxon>Gunneridae</taxon>
        <taxon>Pentapetalae</taxon>
        <taxon>rosids</taxon>
        <taxon>malvids</taxon>
        <taxon>Malvales</taxon>
        <taxon>Malvaceae</taxon>
        <taxon>Malvoideae</taxon>
        <taxon>Hibiscus</taxon>
    </lineage>
</organism>
<dbReference type="InterPro" id="IPR050898">
    <property type="entry name" value="Plant_acyltransferase"/>
</dbReference>
<dbReference type="PANTHER" id="PTHR31147">
    <property type="entry name" value="ACYL TRANSFERASE 4"/>
    <property type="match status" value="1"/>
</dbReference>
<dbReference type="EMBL" id="VEPZ02001040">
    <property type="protein sequence ID" value="KAE8699318.1"/>
    <property type="molecule type" value="Genomic_DNA"/>
</dbReference>
<dbReference type="GO" id="GO:0016746">
    <property type="term" value="F:acyltransferase activity"/>
    <property type="evidence" value="ECO:0007669"/>
    <property type="project" value="UniProtKB-KW"/>
</dbReference>
<evidence type="ECO:0000313" key="5">
    <source>
        <dbReference type="Proteomes" id="UP000436088"/>
    </source>
</evidence>
<evidence type="ECO:0000256" key="1">
    <source>
        <dbReference type="ARBA" id="ARBA00009861"/>
    </source>
</evidence>
<dbReference type="Gene3D" id="3.30.559.10">
    <property type="entry name" value="Chloramphenicol acetyltransferase-like domain"/>
    <property type="match status" value="1"/>
</dbReference>
<keyword evidence="3" id="KW-0012">Acyltransferase</keyword>
<dbReference type="AlphaFoldDB" id="A0A6A3A546"/>
<dbReference type="PANTHER" id="PTHR31147:SF1">
    <property type="entry name" value="ACYL TRANSFERASE 4"/>
    <property type="match status" value="1"/>
</dbReference>
<reference evidence="4" key="1">
    <citation type="submission" date="2019-09" db="EMBL/GenBank/DDBJ databases">
        <title>Draft genome information of white flower Hibiscus syriacus.</title>
        <authorList>
            <person name="Kim Y.-M."/>
        </authorList>
    </citation>
    <scope>NUCLEOTIDE SEQUENCE [LARGE SCALE GENOMIC DNA]</scope>
    <source>
        <strain evidence="4">YM2019G1</strain>
    </source>
</reference>
<gene>
    <name evidence="4" type="ORF">F3Y22_tig00110580pilonHSYRG00077</name>
</gene>
<dbReference type="InterPro" id="IPR023213">
    <property type="entry name" value="CAT-like_dom_sf"/>
</dbReference>
<evidence type="ECO:0000256" key="2">
    <source>
        <dbReference type="ARBA" id="ARBA00022679"/>
    </source>
</evidence>
<sequence>MGSTKGEFTATVTKNEVVAALLPFQEHWLPLTNLDLLLPPLDFGVFFCYKKPLSTGCCMVTTLKKALAEALLPYYGLAGEVVPNAMGEPELLCNNRGVDFVEAYADIELRNLNYHNPHESIQGKLVPKKKRGVLSVQIRSDPTTLVASINTSLARDSPMPLSSPWTLFTPLISCEYETSGLKVFTPPFGHIIAAHVRA</sequence>
<evidence type="ECO:0000313" key="4">
    <source>
        <dbReference type="EMBL" id="KAE8699318.1"/>
    </source>
</evidence>
<protein>
    <submittedName>
        <fullName evidence="4">Uncharacterized protein</fullName>
    </submittedName>
</protein>
<keyword evidence="5" id="KW-1185">Reference proteome</keyword>
<proteinExistence type="inferred from homology"/>
<comment type="caution">
    <text evidence="4">The sequence shown here is derived from an EMBL/GenBank/DDBJ whole genome shotgun (WGS) entry which is preliminary data.</text>
</comment>
<evidence type="ECO:0000256" key="3">
    <source>
        <dbReference type="ARBA" id="ARBA00023315"/>
    </source>
</evidence>
<keyword evidence="2" id="KW-0808">Transferase</keyword>
<dbReference type="Pfam" id="PF02458">
    <property type="entry name" value="Transferase"/>
    <property type="match status" value="1"/>
</dbReference>
<comment type="similarity">
    <text evidence="1">Belongs to the plant acyltransferase family.</text>
</comment>
<dbReference type="Proteomes" id="UP000436088">
    <property type="component" value="Unassembled WGS sequence"/>
</dbReference>
<name>A0A6A3A546_HIBSY</name>